<dbReference type="EMBL" id="JBICCN010000254">
    <property type="protein sequence ID" value="KAL3083420.1"/>
    <property type="molecule type" value="Genomic_DNA"/>
</dbReference>
<proteinExistence type="predicted"/>
<evidence type="ECO:0008006" key="3">
    <source>
        <dbReference type="Google" id="ProtNLM"/>
    </source>
</evidence>
<dbReference type="Gene3D" id="2.120.10.80">
    <property type="entry name" value="Kelch-type beta propeller"/>
    <property type="match status" value="2"/>
</dbReference>
<accession>A0ABD2IZX9</accession>
<evidence type="ECO:0000313" key="2">
    <source>
        <dbReference type="Proteomes" id="UP001620645"/>
    </source>
</evidence>
<dbReference type="Proteomes" id="UP001620645">
    <property type="component" value="Unassembled WGS sequence"/>
</dbReference>
<dbReference type="SUPFAM" id="SSF50965">
    <property type="entry name" value="Galactose oxidase, central domain"/>
    <property type="match status" value="1"/>
</dbReference>
<dbReference type="InterPro" id="IPR011043">
    <property type="entry name" value="Gal_Oxase/kelch_b-propeller"/>
</dbReference>
<organism evidence="1 2">
    <name type="scientific">Heterodera schachtii</name>
    <name type="common">Sugarbeet cyst nematode worm</name>
    <name type="synonym">Tylenchus schachtii</name>
    <dbReference type="NCBI Taxonomy" id="97005"/>
    <lineage>
        <taxon>Eukaryota</taxon>
        <taxon>Metazoa</taxon>
        <taxon>Ecdysozoa</taxon>
        <taxon>Nematoda</taxon>
        <taxon>Chromadorea</taxon>
        <taxon>Rhabditida</taxon>
        <taxon>Tylenchina</taxon>
        <taxon>Tylenchomorpha</taxon>
        <taxon>Tylenchoidea</taxon>
        <taxon>Heteroderidae</taxon>
        <taxon>Heteroderinae</taxon>
        <taxon>Heterodera</taxon>
    </lineage>
</organism>
<keyword evidence="2" id="KW-1185">Reference proteome</keyword>
<sequence length="346" mass="37525">MLNDSGTVPNSAPKMILIAGGSAESQERGALNTCELFSIPDLCPQSNSPPMNSARRAPALFQFQKNVFVVGGCSGPGQHLANAESVQFDGKNLTEWKAYEFEVPNAFSCASFCQFLDGTAFAFGGFDGVQCSRQSLRIRPLPQSLPPPYPTVFQPESPLPYALKNGVAIAVAEEGQRHEEERQRRIWLVGGWDGHRTLKTLFEYSLPGGDCSLICLLPYPIEGHSIAKSSLVAPQKAFISGGFDGIGLRSDFLTIDLQSGTVQHLAGVGLRTARENHCSVIFGDGQGNEWLAIIGGWDGHKALSDWELFELLPAAPWLRKTDKGPWGEKPPELGTKRNRAAALLIC</sequence>
<dbReference type="AlphaFoldDB" id="A0ABD2IZX9"/>
<gene>
    <name evidence="1" type="ORF">niasHS_011222</name>
</gene>
<protein>
    <recommendedName>
        <fullName evidence="3">Kelch repeat-containing protein</fullName>
    </recommendedName>
</protein>
<evidence type="ECO:0000313" key="1">
    <source>
        <dbReference type="EMBL" id="KAL3083420.1"/>
    </source>
</evidence>
<name>A0ABD2IZX9_HETSC</name>
<reference evidence="1 2" key="1">
    <citation type="submission" date="2024-10" db="EMBL/GenBank/DDBJ databases">
        <authorList>
            <person name="Kim D."/>
        </authorList>
    </citation>
    <scope>NUCLEOTIDE SEQUENCE [LARGE SCALE GENOMIC DNA]</scope>
    <source>
        <strain evidence="1">Taebaek</strain>
    </source>
</reference>
<dbReference type="InterPro" id="IPR015915">
    <property type="entry name" value="Kelch-typ_b-propeller"/>
</dbReference>
<comment type="caution">
    <text evidence="1">The sequence shown here is derived from an EMBL/GenBank/DDBJ whole genome shotgun (WGS) entry which is preliminary data.</text>
</comment>